<feature type="non-terminal residue" evidence="3">
    <location>
        <position position="517"/>
    </location>
</feature>
<keyword evidence="1" id="KW-0862">Zinc</keyword>
<dbReference type="SUPFAM" id="SSF57667">
    <property type="entry name" value="beta-beta-alpha zinc fingers"/>
    <property type="match status" value="6"/>
</dbReference>
<dbReference type="Gene3D" id="3.30.160.60">
    <property type="entry name" value="Classic Zinc Finger"/>
    <property type="match status" value="6"/>
</dbReference>
<dbReference type="SMART" id="SM00451">
    <property type="entry name" value="ZnF_U1"/>
    <property type="match status" value="6"/>
</dbReference>
<dbReference type="PROSITE" id="PS00028">
    <property type="entry name" value="ZINC_FINGER_C2H2_1"/>
    <property type="match status" value="5"/>
</dbReference>
<evidence type="ECO:0000313" key="4">
    <source>
        <dbReference type="Proteomes" id="UP001497623"/>
    </source>
</evidence>
<evidence type="ECO:0000256" key="1">
    <source>
        <dbReference type="PROSITE-ProRule" id="PRU00042"/>
    </source>
</evidence>
<dbReference type="SMART" id="SM00355">
    <property type="entry name" value="ZnF_C2H2"/>
    <property type="match status" value="6"/>
</dbReference>
<reference evidence="3 4" key="1">
    <citation type="submission" date="2024-05" db="EMBL/GenBank/DDBJ databases">
        <authorList>
            <person name="Wallberg A."/>
        </authorList>
    </citation>
    <scope>NUCLEOTIDE SEQUENCE [LARGE SCALE GENOMIC DNA]</scope>
</reference>
<dbReference type="InterPro" id="IPR003604">
    <property type="entry name" value="Matrin/U1-like-C_Znf_C2H2"/>
</dbReference>
<dbReference type="GO" id="GO:0003725">
    <property type="term" value="F:double-stranded RNA binding"/>
    <property type="evidence" value="ECO:0007669"/>
    <property type="project" value="TreeGrafter"/>
</dbReference>
<dbReference type="PANTHER" id="PTHR45762">
    <property type="entry name" value="ZINC FINGER RNA-BINDING PROTEIN"/>
    <property type="match status" value="1"/>
</dbReference>
<dbReference type="PROSITE" id="PS50157">
    <property type="entry name" value="ZINC_FINGER_C2H2_2"/>
    <property type="match status" value="3"/>
</dbReference>
<feature type="domain" description="C2H2-type" evidence="2">
    <location>
        <begin position="33"/>
        <end position="62"/>
    </location>
</feature>
<name>A0AAV2R9U2_MEGNR</name>
<evidence type="ECO:0000259" key="2">
    <source>
        <dbReference type="PROSITE" id="PS50157"/>
    </source>
</evidence>
<dbReference type="GO" id="GO:0071011">
    <property type="term" value="C:precatalytic spliceosome"/>
    <property type="evidence" value="ECO:0007669"/>
    <property type="project" value="TreeGrafter"/>
</dbReference>
<dbReference type="GO" id="GO:0003727">
    <property type="term" value="F:single-stranded RNA binding"/>
    <property type="evidence" value="ECO:0007669"/>
    <property type="project" value="TreeGrafter"/>
</dbReference>
<dbReference type="InterPro" id="IPR036236">
    <property type="entry name" value="Znf_C2H2_sf"/>
</dbReference>
<dbReference type="Proteomes" id="UP001497623">
    <property type="component" value="Unassembled WGS sequence"/>
</dbReference>
<keyword evidence="1" id="KW-0863">Zinc-finger</keyword>
<proteinExistence type="predicted"/>
<feature type="domain" description="C2H2-type" evidence="2">
    <location>
        <begin position="125"/>
        <end position="154"/>
    </location>
</feature>
<keyword evidence="1" id="KW-0479">Metal-binding</keyword>
<dbReference type="GO" id="GO:0008270">
    <property type="term" value="F:zinc ion binding"/>
    <property type="evidence" value="ECO:0007669"/>
    <property type="project" value="UniProtKB-KW"/>
</dbReference>
<dbReference type="AlphaFoldDB" id="A0AAV2R9U2"/>
<feature type="domain" description="C2H2-type" evidence="2">
    <location>
        <begin position="215"/>
        <end position="244"/>
    </location>
</feature>
<dbReference type="PANTHER" id="PTHR45762:SF3">
    <property type="entry name" value="ZINC-FINGER PROTEIN AT 72D, ISOFORM B"/>
    <property type="match status" value="1"/>
</dbReference>
<dbReference type="EMBL" id="CAXKWB010018679">
    <property type="protein sequence ID" value="CAL4121141.1"/>
    <property type="molecule type" value="Genomic_DNA"/>
</dbReference>
<dbReference type="InterPro" id="IPR013087">
    <property type="entry name" value="Znf_C2H2_type"/>
</dbReference>
<evidence type="ECO:0000313" key="3">
    <source>
        <dbReference type="EMBL" id="CAL4121141.1"/>
    </source>
</evidence>
<keyword evidence="4" id="KW-1185">Reference proteome</keyword>
<dbReference type="Pfam" id="PF12874">
    <property type="entry name" value="zf-met"/>
    <property type="match status" value="5"/>
</dbReference>
<organism evidence="3 4">
    <name type="scientific">Meganyctiphanes norvegica</name>
    <name type="common">Northern krill</name>
    <name type="synonym">Thysanopoda norvegica</name>
    <dbReference type="NCBI Taxonomy" id="48144"/>
    <lineage>
        <taxon>Eukaryota</taxon>
        <taxon>Metazoa</taxon>
        <taxon>Ecdysozoa</taxon>
        <taxon>Arthropoda</taxon>
        <taxon>Crustacea</taxon>
        <taxon>Multicrustacea</taxon>
        <taxon>Malacostraca</taxon>
        <taxon>Eumalacostraca</taxon>
        <taxon>Eucarida</taxon>
        <taxon>Euphausiacea</taxon>
        <taxon>Euphausiidae</taxon>
        <taxon>Meganyctiphanes</taxon>
    </lineage>
</organism>
<protein>
    <recommendedName>
        <fullName evidence="2">C2H2-type domain-containing protein</fullName>
    </recommendedName>
</protein>
<comment type="caution">
    <text evidence="3">The sequence shown here is derived from an EMBL/GenBank/DDBJ whole genome shotgun (WGS) entry which is preliminary data.</text>
</comment>
<accession>A0AAV2R9U2</accession>
<gene>
    <name evidence="3" type="ORF">MNOR_LOCUS22312</name>
</gene>
<sequence length="517" mass="56092">MSEVEDQGDQKLLQRALQSKHIRNDSSSLTSPFHCDVCNKPFSGTTPLIQHLLSAKHQKKALQRDSVAAMLSSSSPEVSLLENDHIEKASQETSFGQDIPQISDVKDALAKGYIVEDKESTTSPYQCKLCQSPFSGLAPLKEHIKSAKHIKKASAAASFHIGTSSPAVRLLENDHIEKASQETSFGQDITQISDVKDALAKGYIVEDKESTTSPYQCKLCQSPFSGLAPLKEHIKSAKHIKKASAAASIHIGTSSPAVSHLGEPTFVTSTPKNQNTRSVISTSNTIQESIKKGHVVENLGSSTHPYQCKLCNVPLTGLAPLEEHIQSAKHLRNVQETYAHIDSPDCSFEISNTELPSPQHHSAQPISHSFNQETSTSNEADVVSKSFELGHVRCDSGSVVGAYFCEVCQAPLSGDAPLRQHVTSPNHAKKLRTKGVAFDMPGMKNALLSIDITEEVSPTVKQAIEAGYVCKDESSTSGAYICKICQVPLTGMKPVEQHIQGTNHLMRAKQTDNLQNM</sequence>